<dbReference type="InterPro" id="IPR019166">
    <property type="entry name" value="MIC26/MIC27"/>
</dbReference>
<protein>
    <recommendedName>
        <fullName evidence="1">MICOS complex subunit</fullName>
    </recommendedName>
</protein>
<dbReference type="Pfam" id="PF09769">
    <property type="entry name" value="ApoO"/>
    <property type="match status" value="1"/>
</dbReference>
<keyword evidence="1" id="KW-0472">Membrane</keyword>
<dbReference type="GO" id="GO:0061617">
    <property type="term" value="C:MICOS complex"/>
    <property type="evidence" value="ECO:0007669"/>
    <property type="project" value="UniProtKB-UniRule"/>
</dbReference>
<evidence type="ECO:0000313" key="3">
    <source>
        <dbReference type="Proteomes" id="UP000038830"/>
    </source>
</evidence>
<accession>A0A0H5CK58</accession>
<dbReference type="InterPro" id="IPR033181">
    <property type="entry name" value="Mic26_fungi"/>
</dbReference>
<dbReference type="Proteomes" id="UP000038830">
    <property type="component" value="Unassembled WGS sequence"/>
</dbReference>
<dbReference type="GO" id="GO:0044284">
    <property type="term" value="C:mitochondrial crista junction"/>
    <property type="evidence" value="ECO:0007669"/>
    <property type="project" value="TreeGrafter"/>
</dbReference>
<dbReference type="PANTHER" id="PTHR28268:SF1">
    <property type="entry name" value="MICOS SUBUNIT MIC26"/>
    <property type="match status" value="1"/>
</dbReference>
<comment type="subcellular location">
    <subcellularLocation>
        <location evidence="1">Mitochondrion inner membrane</location>
    </subcellularLocation>
</comment>
<dbReference type="GO" id="GO:0042407">
    <property type="term" value="P:cristae formation"/>
    <property type="evidence" value="ECO:0007669"/>
    <property type="project" value="InterPro"/>
</dbReference>
<comment type="function">
    <text evidence="1">Component of the MICOS complex, a large protein complex of the mitochondrial inner membrane that plays crucial roles in the maintenance of crista junctions, inner membrane architecture, and formation of contact sites to the outer membrane.</text>
</comment>
<dbReference type="PANTHER" id="PTHR28268">
    <property type="entry name" value="MICOS SUBUNIT MIC26"/>
    <property type="match status" value="1"/>
</dbReference>
<sequence length="216" mass="23676">MARTFYEDEESVTPLPGTTIAASESELKALGPNTIINGTSIRSPSFIQSKIESARGQINSAYDQTTKSLDGVTAAYHAKEEHFTTTLANLHNKSEDVLSSAQYIAVAGLFGLIVTRRSNVLLKTVTPLVLSLCAFKLFMPGTWNNTLGFAHDIEKKKFPQLAVKQENLINHTNSLISDTETKTIDVQKSVESQWKALADSFKKLTGLRIGEDATKK</sequence>
<evidence type="ECO:0000256" key="1">
    <source>
        <dbReference type="RuleBase" id="RU363021"/>
    </source>
</evidence>
<dbReference type="EMBL" id="CDQK01000007">
    <property type="protein sequence ID" value="CEP24859.1"/>
    <property type="molecule type" value="Genomic_DNA"/>
</dbReference>
<comment type="subunit">
    <text evidence="1">Component of the mitochondrial contact site and cristae organizing system (MICOS) complex.</text>
</comment>
<proteinExistence type="predicted"/>
<keyword evidence="1" id="KW-0496">Mitochondrion</keyword>
<evidence type="ECO:0000313" key="2">
    <source>
        <dbReference type="EMBL" id="CEP24859.1"/>
    </source>
</evidence>
<organism evidence="2 3">
    <name type="scientific">Cyberlindnera jadinii (strain ATCC 18201 / CBS 1600 / BCRC 20928 / JCM 3617 / NBRC 0987 / NRRL Y-1542)</name>
    <name type="common">Torula yeast</name>
    <name type="synonym">Candida utilis</name>
    <dbReference type="NCBI Taxonomy" id="983966"/>
    <lineage>
        <taxon>Eukaryota</taxon>
        <taxon>Fungi</taxon>
        <taxon>Dikarya</taxon>
        <taxon>Ascomycota</taxon>
        <taxon>Saccharomycotina</taxon>
        <taxon>Saccharomycetes</taxon>
        <taxon>Phaffomycetales</taxon>
        <taxon>Phaffomycetaceae</taxon>
        <taxon>Cyberlindnera</taxon>
    </lineage>
</organism>
<dbReference type="AlphaFoldDB" id="A0A0H5CK58"/>
<keyword evidence="1" id="KW-0999">Mitochondrion inner membrane</keyword>
<reference evidence="3" key="1">
    <citation type="journal article" date="2015" name="J. Biotechnol.">
        <title>The structure of the Cyberlindnera jadinii genome and its relation to Candida utilis analyzed by the occurrence of single nucleotide polymorphisms.</title>
        <authorList>
            <person name="Rupp O."/>
            <person name="Brinkrolf K."/>
            <person name="Buerth C."/>
            <person name="Kunigo M."/>
            <person name="Schneider J."/>
            <person name="Jaenicke S."/>
            <person name="Goesmann A."/>
            <person name="Puehler A."/>
            <person name="Jaeger K.-E."/>
            <person name="Ernst J.F."/>
        </authorList>
    </citation>
    <scope>NUCLEOTIDE SEQUENCE [LARGE SCALE GENOMIC DNA]</scope>
    <source>
        <strain evidence="3">ATCC 18201 / CBS 1600 / BCRC 20928 / JCM 3617 / NBRC 0987 / NRRL Y-1542</strain>
    </source>
</reference>
<gene>
    <name evidence="2" type="ORF">BN1211_5792</name>
</gene>
<name>A0A0H5CK58_CYBJN</name>